<evidence type="ECO:0000313" key="2">
    <source>
        <dbReference type="Proteomes" id="UP001549799"/>
    </source>
</evidence>
<evidence type="ECO:0000313" key="1">
    <source>
        <dbReference type="EMBL" id="MET6991901.1"/>
    </source>
</evidence>
<dbReference type="EMBL" id="JBEXAE010000009">
    <property type="protein sequence ID" value="MET6991901.1"/>
    <property type="molecule type" value="Genomic_DNA"/>
</dbReference>
<name>A0ABV2SXL7_9FLAO</name>
<dbReference type="SUPFAM" id="SSF55785">
    <property type="entry name" value="PYP-like sensor domain (PAS domain)"/>
    <property type="match status" value="1"/>
</dbReference>
<proteinExistence type="predicted"/>
<organism evidence="1 2">
    <name type="scientific">Sediminicola arcticus</name>
    <dbReference type="NCBI Taxonomy" id="1574308"/>
    <lineage>
        <taxon>Bacteria</taxon>
        <taxon>Pseudomonadati</taxon>
        <taxon>Bacteroidota</taxon>
        <taxon>Flavobacteriia</taxon>
        <taxon>Flavobacteriales</taxon>
        <taxon>Flavobacteriaceae</taxon>
        <taxon>Sediminicola</taxon>
    </lineage>
</organism>
<gene>
    <name evidence="1" type="ORF">ABXZ36_14740</name>
</gene>
<protein>
    <recommendedName>
        <fullName evidence="3">PAC domain-containing protein</fullName>
    </recommendedName>
</protein>
<evidence type="ECO:0008006" key="3">
    <source>
        <dbReference type="Google" id="ProtNLM"/>
    </source>
</evidence>
<accession>A0ABV2SXL7</accession>
<dbReference type="InterPro" id="IPR035965">
    <property type="entry name" value="PAS-like_dom_sf"/>
</dbReference>
<dbReference type="Proteomes" id="UP001549799">
    <property type="component" value="Unassembled WGS sequence"/>
</dbReference>
<sequence>MDGCLLEIHSEVHIERHLDNDKNERWFQWFNRTWYGDKENILGIILSIEDVSERIQNELKLEKLEVLFKEKTEIGKIGHWEYDAEKNELFWYNITKAINTGKYVNGRIPLLTAKGNNIWVLAAGQPIIKDKVFVGLIGTFQDIMDIVRAEAKIIENERLLRTVLDNLPLNAY</sequence>
<dbReference type="Gene3D" id="3.30.450.20">
    <property type="entry name" value="PAS domain"/>
    <property type="match status" value="2"/>
</dbReference>
<comment type="caution">
    <text evidence="1">The sequence shown here is derived from an EMBL/GenBank/DDBJ whole genome shotgun (WGS) entry which is preliminary data.</text>
</comment>
<keyword evidence="2" id="KW-1185">Reference proteome</keyword>
<reference evidence="1 2" key="1">
    <citation type="submission" date="2024-07" db="EMBL/GenBank/DDBJ databases">
        <title>The genome sequence of type strain Sediminicola arcticus GDMCC 1.2805.</title>
        <authorList>
            <person name="Liu Y."/>
        </authorList>
    </citation>
    <scope>NUCLEOTIDE SEQUENCE [LARGE SCALE GENOMIC DNA]</scope>
    <source>
        <strain evidence="1 2">GDMCC 1.2805</strain>
    </source>
</reference>